<dbReference type="GO" id="GO:0000139">
    <property type="term" value="C:Golgi membrane"/>
    <property type="evidence" value="ECO:0007669"/>
    <property type="project" value="UniProtKB-SubCell"/>
</dbReference>
<evidence type="ECO:0000313" key="12">
    <source>
        <dbReference type="EMBL" id="EGC37614.1"/>
    </source>
</evidence>
<keyword evidence="9" id="KW-0175">Coiled coil</keyword>
<keyword evidence="13" id="KW-1185">Reference proteome</keyword>
<keyword evidence="7" id="KW-0472">Membrane</keyword>
<organism evidence="12 13">
    <name type="scientific">Dictyostelium purpureum</name>
    <name type="common">Slime mold</name>
    <dbReference type="NCBI Taxonomy" id="5786"/>
    <lineage>
        <taxon>Eukaryota</taxon>
        <taxon>Amoebozoa</taxon>
        <taxon>Evosea</taxon>
        <taxon>Eumycetozoa</taxon>
        <taxon>Dictyostelia</taxon>
        <taxon>Dictyosteliales</taxon>
        <taxon>Dictyosteliaceae</taxon>
        <taxon>Dictyostelium</taxon>
    </lineage>
</organism>
<evidence type="ECO:0000256" key="4">
    <source>
        <dbReference type="ARBA" id="ARBA00022448"/>
    </source>
</evidence>
<evidence type="ECO:0000256" key="3">
    <source>
        <dbReference type="ARBA" id="ARBA00020975"/>
    </source>
</evidence>
<dbReference type="InterPro" id="IPR048682">
    <property type="entry name" value="COG4"/>
</dbReference>
<dbReference type="Gene3D" id="1.10.287.1060">
    <property type="entry name" value="ESAT-6-like"/>
    <property type="match status" value="1"/>
</dbReference>
<feature type="region of interest" description="Disordered" evidence="10">
    <location>
        <begin position="345"/>
        <end position="366"/>
    </location>
</feature>
<dbReference type="PANTHER" id="PTHR24016:SF0">
    <property type="entry name" value="CONSERVED OLIGOMERIC GOLGI COMPLEX SUBUNIT 4"/>
    <property type="match status" value="1"/>
</dbReference>
<dbReference type="Pfam" id="PF20663">
    <property type="entry name" value="COG4_N"/>
    <property type="match status" value="1"/>
</dbReference>
<dbReference type="eggNOG" id="KOG0412">
    <property type="taxonomic scope" value="Eukaryota"/>
</dbReference>
<keyword evidence="4" id="KW-0813">Transport</keyword>
<dbReference type="InterPro" id="IPR048680">
    <property type="entry name" value="COG4_N"/>
</dbReference>
<dbReference type="AlphaFoldDB" id="F0ZEM0"/>
<evidence type="ECO:0000256" key="5">
    <source>
        <dbReference type="ARBA" id="ARBA00022927"/>
    </source>
</evidence>
<dbReference type="EMBL" id="GL870995">
    <property type="protein sequence ID" value="EGC37614.1"/>
    <property type="molecule type" value="Genomic_DNA"/>
</dbReference>
<evidence type="ECO:0000256" key="2">
    <source>
        <dbReference type="ARBA" id="ARBA00009215"/>
    </source>
</evidence>
<evidence type="ECO:0000256" key="8">
    <source>
        <dbReference type="ARBA" id="ARBA00031340"/>
    </source>
</evidence>
<sequence>MVNQNNKNLHTINSKNNYEDNSNIPTTNILNNNNNINNNNDYTVDLKDLDGNLTIEDAKKHLQNLIVRDKVIEQNLKQYINFKDDLETQMESFDIEIPEYLSLSLKKSNELNQRISSTCELAENLSSKVKKLDHIRERIKDTLKKVDDIIDLKNCIEGVQKAINKEDYEGAAQFINRYLSIDKSVLEDSSIEKLAAAEKRLLEMIENNYQASLKNSDKSGVLRFCRLYVPLGRSTEAIDKYCAYFKSHTSKLDAMLTHYHSYILNPKQIKPISAVGVIMKVFEHYANIIEDELPEILKEFGVLQCSRFIMNITQQCDYYSNTVYNAFQDQFQANKNVTDVTTYKQQLDKKQDPHHHSRQGSVEKTDPRNFAQFLDETSMISKSTKFYEKFLIKKEQFIKSKIYEHYSLLEKERQDNIQNIILASPSHYSNSPNEQLLKQQQLEKEKKEREAINKLNEEKNKQMKQTLYSTVTKQKMNQLLGNYIILEEYFMVESVNKAIQMNISSETQASSTPTSSLQSSLNNSSSNTNEQDNGNSMIDFIFFVLQKSLQRSIDSHSIQTLNVISNRLVRILNQTRDNLKRIFNDHMMKSSNKSNFDYQSSLFVLNNIETSSEYIVRLKKEFDLKCQKVFPQIKQDKQSDQQQDQQSTSIPDYQNEINKIFAEELKKQQQNDRDQIAIISNEFSNCSKSYSKLLQDEIDSLFKSVQPKLKNLLFRFSQVNYEISQSEYDNNDINDPFVLEFTLECSQFLKPFQEPLSDSNYDLIVHLTIQFLLKKIEQSIQQKKFTLLGGLQFGKDLRSISTYFTKISKSTIRDKFSKLNQIASFLILESLSEAEDYWQENCNSPTFKLSSSEVQKILMTRVDFNNDQILKIKFS</sequence>
<dbReference type="Pfam" id="PF08318">
    <property type="entry name" value="COG4_m"/>
    <property type="match status" value="1"/>
</dbReference>
<feature type="coiled-coil region" evidence="9">
    <location>
        <begin position="437"/>
        <end position="465"/>
    </location>
</feature>
<evidence type="ECO:0000256" key="10">
    <source>
        <dbReference type="SAM" id="MobiDB-lite"/>
    </source>
</evidence>
<feature type="region of interest" description="Disordered" evidence="10">
    <location>
        <begin position="506"/>
        <end position="530"/>
    </location>
</feature>
<dbReference type="Pfam" id="PF20662">
    <property type="entry name" value="COG4_C"/>
    <property type="match status" value="1"/>
</dbReference>
<reference evidence="13" key="1">
    <citation type="journal article" date="2011" name="Genome Biol.">
        <title>Comparative genomics of the social amoebae Dictyostelium discoideum and Dictyostelium purpureum.</title>
        <authorList>
            <consortium name="US DOE Joint Genome Institute (JGI-PGF)"/>
            <person name="Sucgang R."/>
            <person name="Kuo A."/>
            <person name="Tian X."/>
            <person name="Salerno W."/>
            <person name="Parikh A."/>
            <person name="Feasley C.L."/>
            <person name="Dalin E."/>
            <person name="Tu H."/>
            <person name="Huang E."/>
            <person name="Barry K."/>
            <person name="Lindquist E."/>
            <person name="Shapiro H."/>
            <person name="Bruce D."/>
            <person name="Schmutz J."/>
            <person name="Salamov A."/>
            <person name="Fey P."/>
            <person name="Gaudet P."/>
            <person name="Anjard C."/>
            <person name="Babu M.M."/>
            <person name="Basu S."/>
            <person name="Bushmanova Y."/>
            <person name="van der Wel H."/>
            <person name="Katoh-Kurasawa M."/>
            <person name="Dinh C."/>
            <person name="Coutinho P.M."/>
            <person name="Saito T."/>
            <person name="Elias M."/>
            <person name="Schaap P."/>
            <person name="Kay R.R."/>
            <person name="Henrissat B."/>
            <person name="Eichinger L."/>
            <person name="Rivero F."/>
            <person name="Putnam N.H."/>
            <person name="West C.M."/>
            <person name="Loomis W.F."/>
            <person name="Chisholm R.L."/>
            <person name="Shaulsky G."/>
            <person name="Strassmann J.E."/>
            <person name="Queller D.C."/>
            <person name="Kuspa A."/>
            <person name="Grigoriev I.V."/>
        </authorList>
    </citation>
    <scope>NUCLEOTIDE SEQUENCE [LARGE SCALE GENOMIC DNA]</scope>
    <source>
        <strain evidence="13">QSDP1</strain>
    </source>
</reference>
<dbReference type="PANTHER" id="PTHR24016">
    <property type="entry name" value="CONSERVED OLIGOMERIC GOLGI COMPLEX SUBUNIT 4"/>
    <property type="match status" value="1"/>
</dbReference>
<dbReference type="FunCoup" id="F0ZEM0">
    <property type="interactions" value="144"/>
</dbReference>
<dbReference type="SMART" id="SM00762">
    <property type="entry name" value="Cog4"/>
    <property type="match status" value="1"/>
</dbReference>
<evidence type="ECO:0000256" key="7">
    <source>
        <dbReference type="ARBA" id="ARBA00023136"/>
    </source>
</evidence>
<feature type="compositionally biased region" description="Polar residues" evidence="10">
    <location>
        <begin position="1"/>
        <end position="20"/>
    </location>
</feature>
<dbReference type="VEuPathDB" id="AmoebaDB:DICPUDRAFT_149769"/>
<evidence type="ECO:0000313" key="13">
    <source>
        <dbReference type="Proteomes" id="UP000001064"/>
    </source>
</evidence>
<evidence type="ECO:0000259" key="11">
    <source>
        <dbReference type="SMART" id="SM00762"/>
    </source>
</evidence>
<dbReference type="InterPro" id="IPR048684">
    <property type="entry name" value="COG4_C"/>
</dbReference>
<comment type="similarity">
    <text evidence="2">Belongs to the COG4 family.</text>
</comment>
<comment type="subcellular location">
    <subcellularLocation>
        <location evidence="1">Golgi apparatus membrane</location>
        <topology evidence="1">Peripheral membrane protein</topology>
    </subcellularLocation>
</comment>
<name>F0ZEM0_DICPU</name>
<dbReference type="Gene3D" id="1.20.58.1970">
    <property type="match status" value="1"/>
</dbReference>
<evidence type="ECO:0000256" key="1">
    <source>
        <dbReference type="ARBA" id="ARBA00004395"/>
    </source>
</evidence>
<keyword evidence="6" id="KW-0333">Golgi apparatus</keyword>
<accession>F0ZEM0</accession>
<keyword evidence="5" id="KW-0653">Protein transport</keyword>
<feature type="domain" description="COG4 transport protein middle alpha-helical bundle" evidence="11">
    <location>
        <begin position="194"/>
        <end position="584"/>
    </location>
</feature>
<feature type="region of interest" description="Disordered" evidence="10">
    <location>
        <begin position="1"/>
        <end position="26"/>
    </location>
</feature>
<dbReference type="GeneID" id="10499518"/>
<protein>
    <recommendedName>
        <fullName evidence="3">Conserved oligomeric Golgi complex subunit 4</fullName>
    </recommendedName>
    <alternativeName>
        <fullName evidence="8">Component of oligomeric Golgi complex 4</fullName>
    </alternativeName>
</protein>
<evidence type="ECO:0000256" key="6">
    <source>
        <dbReference type="ARBA" id="ARBA00023034"/>
    </source>
</evidence>
<dbReference type="STRING" id="5786.F0ZEM0"/>
<proteinExistence type="inferred from homology"/>
<dbReference type="InterPro" id="IPR013167">
    <property type="entry name" value="COG4_M"/>
</dbReference>
<dbReference type="RefSeq" id="XP_003285875.1">
    <property type="nucleotide sequence ID" value="XM_003285827.1"/>
</dbReference>
<dbReference type="InParanoid" id="F0ZEM0"/>
<gene>
    <name evidence="12" type="ORF">DICPUDRAFT_149769</name>
</gene>
<dbReference type="KEGG" id="dpp:DICPUDRAFT_149769"/>
<dbReference type="OMA" id="RASECQQ"/>
<dbReference type="Proteomes" id="UP000001064">
    <property type="component" value="Unassembled WGS sequence"/>
</dbReference>
<feature type="compositionally biased region" description="Low complexity" evidence="10">
    <location>
        <begin position="507"/>
        <end position="529"/>
    </location>
</feature>
<dbReference type="GO" id="GO:0015031">
    <property type="term" value="P:protein transport"/>
    <property type="evidence" value="ECO:0007669"/>
    <property type="project" value="UniProtKB-KW"/>
</dbReference>
<evidence type="ECO:0000256" key="9">
    <source>
        <dbReference type="SAM" id="Coils"/>
    </source>
</evidence>
<dbReference type="OrthoDB" id="47059at2759"/>